<proteinExistence type="evidence at transcript level"/>
<feature type="region of interest" description="Disordered" evidence="1">
    <location>
        <begin position="120"/>
        <end position="163"/>
    </location>
</feature>
<sequence>MEVSGTVLRHTNYIFGVGTHTRPHGVVPRRVRMSMGSGFHDEGHVQYYQDVKKNTEPVIISNKKKIKLLKRFSKNVSQLPQLGFAQDPNLLDQLHQNLITEGGEELLRELEKVRAEEKELKKKMKQEKKKAKLKPSKMKTCNKSESSSSSSSESESSDSDCGEVVDMNTFRGAGVVDVATKPVDELELKLKRPMLSIPEDSTSHHHVMDVCTTNNASLVTGFKKETNVVIPTAQKRIEVCMGNKCKKSGAAALLQEFEKVVGVEGEGVVVGCKCMGKCKTAPNVRIQNSVDLNMVQGIDDSVKIPSNPLCIGVGLEDVDTIVARFLGEDYKDVGMVAAASS</sequence>
<evidence type="ECO:0000256" key="1">
    <source>
        <dbReference type="SAM" id="MobiDB-lite"/>
    </source>
</evidence>
<dbReference type="InterPro" id="IPR036249">
    <property type="entry name" value="Thioredoxin-like_sf"/>
</dbReference>
<feature type="compositionally biased region" description="Low complexity" evidence="1">
    <location>
        <begin position="144"/>
        <end position="154"/>
    </location>
</feature>
<dbReference type="Gene3D" id="3.40.30.10">
    <property type="entry name" value="Glutaredoxin"/>
    <property type="match status" value="1"/>
</dbReference>
<dbReference type="EMBL" id="BT142478">
    <property type="protein sequence ID" value="AFK42272.1"/>
    <property type="molecule type" value="mRNA"/>
</dbReference>
<reference evidence="3" key="2">
    <citation type="submission" date="2012-05" db="EMBL/GenBank/DDBJ databases">
        <authorList>
            <person name="Krishnakumar V."/>
            <person name="Cheung F."/>
            <person name="Xiao Y."/>
            <person name="Chan A."/>
            <person name="Moskal W.A."/>
            <person name="Town C.D."/>
        </authorList>
    </citation>
    <scope>NUCLEOTIDE SEQUENCE</scope>
</reference>
<dbReference type="ExpressionAtlas" id="B7FN71">
    <property type="expression patterns" value="differential"/>
</dbReference>
<dbReference type="SUPFAM" id="SSF52833">
    <property type="entry name" value="Thioredoxin-like"/>
    <property type="match status" value="1"/>
</dbReference>
<protein>
    <submittedName>
        <fullName evidence="2">Uncharacterized protein</fullName>
    </submittedName>
</protein>
<evidence type="ECO:0000313" key="2">
    <source>
        <dbReference type="EMBL" id="ACJ86204.1"/>
    </source>
</evidence>
<dbReference type="AlphaFoldDB" id="B7FN71"/>
<dbReference type="CDD" id="cd02980">
    <property type="entry name" value="TRX_Fd_family"/>
    <property type="match status" value="1"/>
</dbReference>
<name>B7FN71_MEDTR</name>
<dbReference type="EMBL" id="BT053545">
    <property type="protein sequence ID" value="ACJ86204.1"/>
    <property type="molecule type" value="mRNA"/>
</dbReference>
<evidence type="ECO:0000313" key="3">
    <source>
        <dbReference type="EMBL" id="AFK42272.1"/>
    </source>
</evidence>
<reference evidence="2" key="1">
    <citation type="submission" date="2008-12" db="EMBL/GenBank/DDBJ databases">
        <title>Medicago truncatula full length cdna cloning project.</title>
        <authorList>
            <person name="Moskal W."/>
            <person name="Chan A."/>
            <person name="Cheung F."/>
            <person name="Xiao Y."/>
            <person name="Town C.D."/>
        </authorList>
    </citation>
    <scope>NUCLEOTIDE SEQUENCE</scope>
</reference>
<feature type="compositionally biased region" description="Basic residues" evidence="1">
    <location>
        <begin position="121"/>
        <end position="137"/>
    </location>
</feature>
<organism evidence="2">
    <name type="scientific">Medicago truncatula</name>
    <name type="common">Barrel medic</name>
    <name type="synonym">Medicago tribuloides</name>
    <dbReference type="NCBI Taxonomy" id="3880"/>
    <lineage>
        <taxon>Eukaryota</taxon>
        <taxon>Viridiplantae</taxon>
        <taxon>Streptophyta</taxon>
        <taxon>Embryophyta</taxon>
        <taxon>Tracheophyta</taxon>
        <taxon>Spermatophyta</taxon>
        <taxon>Magnoliopsida</taxon>
        <taxon>eudicotyledons</taxon>
        <taxon>Gunneridae</taxon>
        <taxon>Pentapetalae</taxon>
        <taxon>rosids</taxon>
        <taxon>fabids</taxon>
        <taxon>Fabales</taxon>
        <taxon>Fabaceae</taxon>
        <taxon>Papilionoideae</taxon>
        <taxon>50 kb inversion clade</taxon>
        <taxon>NPAAA clade</taxon>
        <taxon>Hologalegina</taxon>
        <taxon>IRL clade</taxon>
        <taxon>Trifolieae</taxon>
        <taxon>Medicago</taxon>
    </lineage>
</organism>
<dbReference type="EMBL" id="BT143701">
    <property type="protein sequence ID" value="AFK43495.1"/>
    <property type="molecule type" value="mRNA"/>
</dbReference>
<accession>B7FN71</accession>